<dbReference type="InterPro" id="IPR015421">
    <property type="entry name" value="PyrdxlP-dep_Trfase_major"/>
</dbReference>
<dbReference type="Gene3D" id="3.90.1150.10">
    <property type="entry name" value="Aspartate Aminotransferase, domain 1"/>
    <property type="match status" value="1"/>
</dbReference>
<reference evidence="4 5" key="1">
    <citation type="journal article" date="2017" name="Genome Biol. Evol.">
        <title>Trajectories and Drivers of Genome Evolution in Surface-Associated Marine Phaeobacter.</title>
        <authorList>
            <person name="Freese H.M."/>
            <person name="Sikorski J."/>
            <person name="Bunk B."/>
            <person name="Scheuner C."/>
            <person name="Meier-Kolthoff J.P."/>
            <person name="Sproer C."/>
            <person name="Gram L."/>
            <person name="Overmann J."/>
        </authorList>
    </citation>
    <scope>NUCLEOTIDE SEQUENCE [LARGE SCALE GENOMIC DNA]</scope>
    <source>
        <strain evidence="4 5">P66</strain>
    </source>
</reference>
<dbReference type="InterPro" id="IPR000653">
    <property type="entry name" value="DegT/StrS_aminotransferase"/>
</dbReference>
<dbReference type="Gene3D" id="3.40.640.10">
    <property type="entry name" value="Type I PLP-dependent aspartate aminotransferase-like (Major domain)"/>
    <property type="match status" value="1"/>
</dbReference>
<sequence length="365" mass="39375">MQVPFLDLKAAYDGLAEHSEPKMLESLRSGWYILGPEVSQFEQDFARYCEVSHALGVANGLDALRLALVALDIGPGDRVLVPSNTYIATWLAVSQCGAIPVPVEPDPATHNITAEGIRAAMVPGAKAVIPVHLYGQPADMTAIMAAARDLGLKVIEDAAQAHGACWDGRRIGGAGDIVCWSFYPGKNLGALGDGGAVTTNCDTLAERLMLLRNYGSREKYRNEVAGFNSRLDPVQAAFLSVKLAVLDDWNTRRGAIAARYLSELDGLDLTLPHVATKADPVWHLFVVRHPERDRLAADLAKVGIQTLVHYPIPPHAQAAYHDMGLTDEALPLATTLAREVLSLPIGPHLSTAQIDHVIKSLRQLV</sequence>
<dbReference type="RefSeq" id="WP_102874802.1">
    <property type="nucleotide sequence ID" value="NZ_CP010705.1"/>
</dbReference>
<protein>
    <submittedName>
        <fullName evidence="4">Pyridoxal phosphate-dependent enzyme</fullName>
    </submittedName>
</protein>
<dbReference type="CDD" id="cd00616">
    <property type="entry name" value="AHBA_syn"/>
    <property type="match status" value="1"/>
</dbReference>
<evidence type="ECO:0000256" key="3">
    <source>
        <dbReference type="RuleBase" id="RU004508"/>
    </source>
</evidence>
<keyword evidence="1 3" id="KW-0663">Pyridoxal phosphate</keyword>
<dbReference type="PIRSF" id="PIRSF000390">
    <property type="entry name" value="PLP_StrS"/>
    <property type="match status" value="1"/>
</dbReference>
<dbReference type="SUPFAM" id="SSF53383">
    <property type="entry name" value="PLP-dependent transferases"/>
    <property type="match status" value="1"/>
</dbReference>
<evidence type="ECO:0000256" key="2">
    <source>
        <dbReference type="ARBA" id="ARBA00037999"/>
    </source>
</evidence>
<evidence type="ECO:0000256" key="1">
    <source>
        <dbReference type="ARBA" id="ARBA00022898"/>
    </source>
</evidence>
<dbReference type="PANTHER" id="PTHR30244">
    <property type="entry name" value="TRANSAMINASE"/>
    <property type="match status" value="1"/>
</dbReference>
<dbReference type="PANTHER" id="PTHR30244:SF36">
    <property type="entry name" value="3-OXO-GLUCOSE-6-PHOSPHATE:GLUTAMATE AMINOTRANSFERASE"/>
    <property type="match status" value="1"/>
</dbReference>
<dbReference type="InterPro" id="IPR015422">
    <property type="entry name" value="PyrdxlP-dep_Trfase_small"/>
</dbReference>
<dbReference type="Pfam" id="PF01041">
    <property type="entry name" value="DegT_DnrJ_EryC1"/>
    <property type="match status" value="1"/>
</dbReference>
<name>A0ABM6RHF9_9RHOB</name>
<proteinExistence type="inferred from homology"/>
<keyword evidence="5" id="KW-1185">Reference proteome</keyword>
<evidence type="ECO:0000313" key="4">
    <source>
        <dbReference type="EMBL" id="AUQ95609.1"/>
    </source>
</evidence>
<dbReference type="EMBL" id="CP010705">
    <property type="protein sequence ID" value="AUQ95609.1"/>
    <property type="molecule type" value="Genomic_DNA"/>
</dbReference>
<organism evidence="4 5">
    <name type="scientific">Phaeobacter inhibens</name>
    <dbReference type="NCBI Taxonomy" id="221822"/>
    <lineage>
        <taxon>Bacteria</taxon>
        <taxon>Pseudomonadati</taxon>
        <taxon>Pseudomonadota</taxon>
        <taxon>Alphaproteobacteria</taxon>
        <taxon>Rhodobacterales</taxon>
        <taxon>Roseobacteraceae</taxon>
        <taxon>Phaeobacter</taxon>
    </lineage>
</organism>
<dbReference type="InterPro" id="IPR015424">
    <property type="entry name" value="PyrdxlP-dep_Trfase"/>
</dbReference>
<comment type="similarity">
    <text evidence="2 3">Belongs to the DegT/DnrJ/EryC1 family.</text>
</comment>
<dbReference type="Proteomes" id="UP000236536">
    <property type="component" value="Chromosome"/>
</dbReference>
<accession>A0ABM6RHF9</accession>
<gene>
    <name evidence="4" type="ORF">PhaeoP66_02852</name>
</gene>
<evidence type="ECO:0000313" key="5">
    <source>
        <dbReference type="Proteomes" id="UP000236536"/>
    </source>
</evidence>
<reference evidence="4 5" key="2">
    <citation type="journal article" date="2017" name="Int. J. Syst. Evol. Microbiol.">
        <title>Adaptation of Surface-Associated Bacteria to the Open Ocean: A Genomically Distinct Subpopulation of Phaeobacter gallaeciensis Colonizes Pacific Mesozooplankton.</title>
        <authorList>
            <person name="Freese H.M."/>
            <person name="Methner A."/>
            <person name="Overmann J."/>
        </authorList>
    </citation>
    <scope>NUCLEOTIDE SEQUENCE [LARGE SCALE GENOMIC DNA]</scope>
    <source>
        <strain evidence="4 5">P66</strain>
    </source>
</reference>